<dbReference type="GO" id="GO:0005634">
    <property type="term" value="C:nucleus"/>
    <property type="evidence" value="ECO:0007669"/>
    <property type="project" value="UniProtKB-SubCell"/>
</dbReference>
<dbReference type="InterPro" id="IPR027370">
    <property type="entry name" value="Znf-RING_euk"/>
</dbReference>
<dbReference type="PANTHER" id="PTHR23163:SF0">
    <property type="entry name" value="E3 UBIQUITIN-PROTEIN LIGASE BRE1"/>
    <property type="match status" value="1"/>
</dbReference>
<evidence type="ECO:0000256" key="12">
    <source>
        <dbReference type="RuleBase" id="RU365038"/>
    </source>
</evidence>
<evidence type="ECO:0000256" key="10">
    <source>
        <dbReference type="ARBA" id="ARBA00059679"/>
    </source>
</evidence>
<keyword evidence="6 11" id="KW-0863">Zinc-finger</keyword>
<dbReference type="PROSITE" id="PS50089">
    <property type="entry name" value="ZF_RING_2"/>
    <property type="match status" value="1"/>
</dbReference>
<evidence type="ECO:0000256" key="14">
    <source>
        <dbReference type="SAM" id="MobiDB-lite"/>
    </source>
</evidence>
<keyword evidence="4 12" id="KW-0808">Transferase</keyword>
<evidence type="ECO:0000259" key="15">
    <source>
        <dbReference type="PROSITE" id="PS50089"/>
    </source>
</evidence>
<dbReference type="SMART" id="SM00184">
    <property type="entry name" value="RING"/>
    <property type="match status" value="1"/>
</dbReference>
<dbReference type="EMBL" id="CAJHIT010000006">
    <property type="protein sequence ID" value="CAD6502371.1"/>
    <property type="molecule type" value="Genomic_DNA"/>
</dbReference>
<dbReference type="GO" id="GO:0008270">
    <property type="term" value="F:zinc ion binding"/>
    <property type="evidence" value="ECO:0007669"/>
    <property type="project" value="UniProtKB-KW"/>
</dbReference>
<feature type="region of interest" description="Disordered" evidence="14">
    <location>
        <begin position="442"/>
        <end position="462"/>
    </location>
</feature>
<keyword evidence="12 13" id="KW-0175">Coiled coil</keyword>
<dbReference type="InterPro" id="IPR017907">
    <property type="entry name" value="Znf_RING_CS"/>
</dbReference>
<comment type="caution">
    <text evidence="16">The sequence shown here is derived from an EMBL/GenBank/DDBJ whole genome shotgun (WGS) entry which is preliminary data.</text>
</comment>
<dbReference type="Proteomes" id="UP000683417">
    <property type="component" value="Unassembled WGS sequence"/>
</dbReference>
<keyword evidence="8 12" id="KW-0862">Zinc</keyword>
<gene>
    <name evidence="16" type="ORF">BGTH12_LOCUS3729</name>
</gene>
<dbReference type="InterPro" id="IPR058643">
    <property type="entry name" value="BRE1-like_CC"/>
</dbReference>
<feature type="non-terminal residue" evidence="16">
    <location>
        <position position="1"/>
    </location>
</feature>
<comment type="function">
    <text evidence="10">E3 ubiquitin-protein ligase that mediates monoubiquitination of histone H2B to form H2BK123ub1. H2BK123ub1 gives a specific tag for epigenetic transcriptional activation and is also a prerequisite for H3K4me and H3K79me formation.</text>
</comment>
<organism evidence="16 17">
    <name type="scientific">Blumeria graminis f. sp. triticale</name>
    <dbReference type="NCBI Taxonomy" id="1689686"/>
    <lineage>
        <taxon>Eukaryota</taxon>
        <taxon>Fungi</taxon>
        <taxon>Dikarya</taxon>
        <taxon>Ascomycota</taxon>
        <taxon>Pezizomycotina</taxon>
        <taxon>Leotiomycetes</taxon>
        <taxon>Erysiphales</taxon>
        <taxon>Erysiphaceae</taxon>
        <taxon>Blumeria</taxon>
    </lineage>
</organism>
<keyword evidence="12" id="KW-0156">Chromatin regulator</keyword>
<evidence type="ECO:0000256" key="5">
    <source>
        <dbReference type="ARBA" id="ARBA00022723"/>
    </source>
</evidence>
<keyword evidence="9 12" id="KW-0539">Nucleus</keyword>
<evidence type="ECO:0000313" key="16">
    <source>
        <dbReference type="EMBL" id="CAD6502371.1"/>
    </source>
</evidence>
<accession>A0A9W4GF18</accession>
<comment type="subcellular location">
    <subcellularLocation>
        <location evidence="2 12">Nucleus</location>
    </subcellularLocation>
</comment>
<reference evidence="16" key="1">
    <citation type="submission" date="2020-10" db="EMBL/GenBank/DDBJ databases">
        <authorList>
            <person name="Muller C M."/>
        </authorList>
    </citation>
    <scope>NUCLEOTIDE SEQUENCE</scope>
    <source>
        <strain evidence="16">THUN-12</strain>
    </source>
</reference>
<evidence type="ECO:0000256" key="7">
    <source>
        <dbReference type="ARBA" id="ARBA00022786"/>
    </source>
</evidence>
<protein>
    <recommendedName>
        <fullName evidence="12">E3 ubiquitin protein ligase</fullName>
        <ecNumber evidence="12">2.3.2.27</ecNumber>
    </recommendedName>
</protein>
<feature type="coiled-coil region" evidence="13">
    <location>
        <begin position="100"/>
        <end position="127"/>
    </location>
</feature>
<evidence type="ECO:0000256" key="8">
    <source>
        <dbReference type="ARBA" id="ARBA00022833"/>
    </source>
</evidence>
<proteinExistence type="inferred from homology"/>
<comment type="similarity">
    <text evidence="12">Belongs to the BRE1 family.</text>
</comment>
<evidence type="ECO:0000256" key="1">
    <source>
        <dbReference type="ARBA" id="ARBA00000900"/>
    </source>
</evidence>
<feature type="coiled-coil region" evidence="13">
    <location>
        <begin position="226"/>
        <end position="267"/>
    </location>
</feature>
<dbReference type="CDD" id="cd16499">
    <property type="entry name" value="RING-HC_Bre1-like"/>
    <property type="match status" value="1"/>
</dbReference>
<evidence type="ECO:0000256" key="4">
    <source>
        <dbReference type="ARBA" id="ARBA00022679"/>
    </source>
</evidence>
<evidence type="ECO:0000313" key="17">
    <source>
        <dbReference type="Proteomes" id="UP000683417"/>
    </source>
</evidence>
<dbReference type="AlphaFoldDB" id="A0A9W4GF18"/>
<dbReference type="EC" id="2.3.2.27" evidence="12"/>
<dbReference type="PANTHER" id="PTHR23163">
    <property type="entry name" value="RING FINGER PROTEIN-RELATED"/>
    <property type="match status" value="1"/>
</dbReference>
<dbReference type="Pfam" id="PF08647">
    <property type="entry name" value="BRE1"/>
    <property type="match status" value="1"/>
</dbReference>
<evidence type="ECO:0000256" key="11">
    <source>
        <dbReference type="PROSITE-ProRule" id="PRU00175"/>
    </source>
</evidence>
<sequence>CYDSTPRDCTKNIKRKIRQPKPQAFTSYDSKTYVPGGAPCLMTIATPLPSHHPSFYKMEERKRAAGDDLAPPMKRQALSSKTSAHDVDMPWANDLEQYQKDAIYRQMLEYKREKATLESQLKDVRKRSLDHDDHLRVVDVWWTQLLDEVRLLVEDEVPSNEDIDCQFPTSLTFKGAEEFEKHLAARSKDIKNKLATIFTNITAARGQPSDEVQKLQRKLTDLLARQKESVVRVDRLRAEKDELTQRLEESSLRYVKAEKRLDRAKSAAVAKLEMQAISGKNNCGSTGIGSEDAANVNGTQEHSDRSKTAYEEALAIVAKQKLQLESVNAENKLLAEQLTAASTKLSSLSEEDFARTDLYKQLRTQHEDVIRRINHLEATNIQLREEAERFQAERTAYRVEVEKEAEVTISELQSQLQRVEQDLIRIRSARDELTADLSIRKTNQEQERSTREHLKEVSAAKDDRISSLEQEIERLQTQFNEQSSGPKQIPELNDLSHEQLREKYESLEHQFCAINKEMPALQAAWRKMSSLVSKKVSDIKAFEEKTQILSAEKAKADQKYFAARKDMDTRIQEVRTLKAQNSKSSEIITQLKDVETSNRTLLSNLEKQLSDLRQANTTIISEHRKSDIASREATSKAEVLKNQLVELTAILKSKDVICLNSKQRIQSLEQEAEQMRVKYEAAQKEKDQWRVKSQSNQSGDEEMLRSFALCTICRKDFKNTAIKVCGHTFCNNCVADRLANRMRKCPNCSCAFSANDVMTIHM</sequence>
<keyword evidence="7 12" id="KW-0833">Ubl conjugation pathway</keyword>
<keyword evidence="5 12" id="KW-0479">Metal-binding</keyword>
<comment type="pathway">
    <text evidence="3 12">Protein modification; protein ubiquitination.</text>
</comment>
<dbReference type="InterPro" id="IPR001841">
    <property type="entry name" value="Znf_RING"/>
</dbReference>
<evidence type="ECO:0000256" key="6">
    <source>
        <dbReference type="ARBA" id="ARBA00022771"/>
    </source>
</evidence>
<dbReference type="GO" id="GO:0016567">
    <property type="term" value="P:protein ubiquitination"/>
    <property type="evidence" value="ECO:0007669"/>
    <property type="project" value="UniProtKB-UniRule"/>
</dbReference>
<evidence type="ECO:0000256" key="2">
    <source>
        <dbReference type="ARBA" id="ARBA00004123"/>
    </source>
</evidence>
<dbReference type="InterPro" id="IPR013956">
    <property type="entry name" value="E3_ubiquit_lig_Bre1"/>
</dbReference>
<name>A0A9W4GF18_BLUGR</name>
<comment type="catalytic activity">
    <reaction evidence="1 12">
        <text>S-ubiquitinyl-[E2 ubiquitin-conjugating enzyme]-L-cysteine + [acceptor protein]-L-lysine = [E2 ubiquitin-conjugating enzyme]-L-cysteine + N(6)-ubiquitinyl-[acceptor protein]-L-lysine.</text>
        <dbReference type="EC" id="2.3.2.27"/>
    </reaction>
</comment>
<dbReference type="GO" id="GO:0061630">
    <property type="term" value="F:ubiquitin protein ligase activity"/>
    <property type="evidence" value="ECO:0007669"/>
    <property type="project" value="UniProtKB-EC"/>
</dbReference>
<evidence type="ECO:0000256" key="9">
    <source>
        <dbReference type="ARBA" id="ARBA00023242"/>
    </source>
</evidence>
<feature type="domain" description="RING-type" evidence="15">
    <location>
        <begin position="710"/>
        <end position="749"/>
    </location>
</feature>
<feature type="coiled-coil region" evidence="13">
    <location>
        <begin position="658"/>
        <end position="692"/>
    </location>
</feature>
<dbReference type="PROSITE" id="PS00518">
    <property type="entry name" value="ZF_RING_1"/>
    <property type="match status" value="1"/>
</dbReference>
<dbReference type="Pfam" id="PF26095">
    <property type="entry name" value="CC_Bre1"/>
    <property type="match status" value="1"/>
</dbReference>
<dbReference type="GO" id="GO:0033503">
    <property type="term" value="C:HULC complex"/>
    <property type="evidence" value="ECO:0007669"/>
    <property type="project" value="TreeGrafter"/>
</dbReference>
<dbReference type="GO" id="GO:0006325">
    <property type="term" value="P:chromatin organization"/>
    <property type="evidence" value="ECO:0007669"/>
    <property type="project" value="UniProtKB-KW"/>
</dbReference>
<dbReference type="Pfam" id="PF13445">
    <property type="entry name" value="zf-RING_UBOX"/>
    <property type="match status" value="1"/>
</dbReference>
<evidence type="ECO:0000256" key="13">
    <source>
        <dbReference type="SAM" id="Coils"/>
    </source>
</evidence>
<evidence type="ECO:0000256" key="3">
    <source>
        <dbReference type="ARBA" id="ARBA00004906"/>
    </source>
</evidence>